<dbReference type="NCBIfam" id="TIGR03687">
    <property type="entry name" value="pupylate_cterm"/>
    <property type="match status" value="1"/>
</dbReference>
<dbReference type="GeneID" id="92768908"/>
<dbReference type="GO" id="GO:0010498">
    <property type="term" value="P:proteasomal protein catabolic process"/>
    <property type="evidence" value="ECO:0007669"/>
    <property type="project" value="UniProtKB-UniRule"/>
</dbReference>
<evidence type="ECO:0000256" key="6">
    <source>
        <dbReference type="ARBA" id="ARBA00032321"/>
    </source>
</evidence>
<comment type="domain">
    <text evidence="7">The N-terminal unstructured half of Pup provides a signal required to initiate unfolding and degradation by the proteasome but is not needed for pupylation, while the C-terminal helical half of Pup interacts with ARC to target proteins to the proteasome.</text>
</comment>
<dbReference type="AlphaFoldDB" id="A0A1V2C8H7"/>
<comment type="pathway">
    <text evidence="1 7">Protein degradation; proteasomal Pup-dependent pathway.</text>
</comment>
<evidence type="ECO:0000256" key="8">
    <source>
        <dbReference type="SAM" id="MobiDB-lite"/>
    </source>
</evidence>
<evidence type="ECO:0000256" key="2">
    <source>
        <dbReference type="ARBA" id="ARBA00010616"/>
    </source>
</evidence>
<proteinExistence type="inferred from homology"/>
<protein>
    <recommendedName>
        <fullName evidence="3 7">Prokaryotic ubiquitin-like protein Pup</fullName>
    </recommendedName>
    <alternativeName>
        <fullName evidence="6 7">Bacterial ubiquitin-like modifier</fullName>
    </alternativeName>
</protein>
<name>A0A1V2C8H7_CORAY</name>
<dbReference type="HAMAP" id="MF_02106">
    <property type="entry name" value="Pup"/>
    <property type="match status" value="1"/>
</dbReference>
<dbReference type="GO" id="GO:0070628">
    <property type="term" value="F:proteasome binding"/>
    <property type="evidence" value="ECO:0007669"/>
    <property type="project" value="UniProtKB-UniRule"/>
</dbReference>
<dbReference type="EMBL" id="CP065628">
    <property type="protein sequence ID" value="QPR30469.1"/>
    <property type="molecule type" value="Genomic_DNA"/>
</dbReference>
<comment type="subunit">
    <text evidence="7">Strongly interacts with the proteasome-associated ATPase ARC through a hydrophobic interface; the interacting region of Pup lies in its C-terminal half. There is one Pup binding site per ARC hexamer ring.</text>
</comment>
<reference evidence="9" key="3">
    <citation type="submission" date="2023-05" db="EMBL/GenBank/DDBJ databases">
        <authorList>
            <person name="Du J."/>
        </authorList>
    </citation>
    <scope>NUCLEOTIDE SEQUENCE</scope>
    <source>
        <strain evidence="9">UMB1064</strain>
    </source>
</reference>
<dbReference type="GO" id="GO:0031386">
    <property type="term" value="F:protein tag activity"/>
    <property type="evidence" value="ECO:0007669"/>
    <property type="project" value="UniProtKB-UniRule"/>
</dbReference>
<organism evidence="9 15">
    <name type="scientific">Corynebacterium amycolatum</name>
    <dbReference type="NCBI Taxonomy" id="43765"/>
    <lineage>
        <taxon>Bacteria</taxon>
        <taxon>Bacillati</taxon>
        <taxon>Actinomycetota</taxon>
        <taxon>Actinomycetes</taxon>
        <taxon>Mycobacteriales</taxon>
        <taxon>Corynebacteriaceae</taxon>
        <taxon>Corynebacterium</taxon>
    </lineage>
</organism>
<evidence type="ECO:0000256" key="5">
    <source>
        <dbReference type="ARBA" id="ARBA00022786"/>
    </source>
</evidence>
<evidence type="ECO:0000313" key="10">
    <source>
        <dbReference type="EMBL" id="QPR30469.1"/>
    </source>
</evidence>
<evidence type="ECO:0000313" key="11">
    <source>
        <dbReference type="EMBL" id="QQB82305.1"/>
    </source>
</evidence>
<gene>
    <name evidence="7" type="primary">pup</name>
    <name evidence="10" type="ORF">I6G95_09720</name>
    <name evidence="11" type="ORF">I6H48_10270</name>
    <name evidence="12" type="ORF">P2W56_07875</name>
    <name evidence="9" type="ORF">QP460_009740</name>
</gene>
<comment type="PTM">
    <text evidence="7">Is modified by deamidation of its C-terminal glutamine to glutamate by the deamidase Dop, a prerequisite to the subsequent pupylation process.</text>
</comment>
<dbReference type="Proteomes" id="UP001223646">
    <property type="component" value="Unassembled WGS sequence"/>
</dbReference>
<dbReference type="Proteomes" id="UP000595198">
    <property type="component" value="Chromosome"/>
</dbReference>
<evidence type="ECO:0000313" key="15">
    <source>
        <dbReference type="Proteomes" id="UP001223646"/>
    </source>
</evidence>
<keyword evidence="4 7" id="KW-1017">Isopeptide bond</keyword>
<feature type="modified residue" description="Deamidated glutamine" evidence="7">
    <location>
        <position position="64"/>
    </location>
</feature>
<dbReference type="GO" id="GO:0070490">
    <property type="term" value="P:protein pupylation"/>
    <property type="evidence" value="ECO:0007669"/>
    <property type="project" value="UniProtKB-UniRule"/>
</dbReference>
<comment type="function">
    <text evidence="7">Protein modifier that is covalently attached to lysine residues of substrate proteins, thereby targeting them for proteasomal degradation. The tagging system is termed pupylation.</text>
</comment>
<reference evidence="12" key="2">
    <citation type="submission" date="2023-03" db="EMBL/GenBank/DDBJ databases">
        <title>Corynebacterium amycolatum SB-1.</title>
        <authorList>
            <person name="Jo H."/>
        </authorList>
    </citation>
    <scope>NUCLEOTIDE SEQUENCE</scope>
    <source>
        <strain evidence="12">SB-1</strain>
    </source>
</reference>
<feature type="region of interest" description="Disordered" evidence="8">
    <location>
        <begin position="1"/>
        <end position="32"/>
    </location>
</feature>
<dbReference type="GO" id="GO:0019941">
    <property type="term" value="P:modification-dependent protein catabolic process"/>
    <property type="evidence" value="ECO:0007669"/>
    <property type="project" value="UniProtKB-UniRule"/>
</dbReference>
<keyword evidence="14" id="KW-1185">Reference proteome</keyword>
<evidence type="ECO:0000256" key="1">
    <source>
        <dbReference type="ARBA" id="ARBA00004707"/>
    </source>
</evidence>
<reference evidence="13 14" key="1">
    <citation type="submission" date="2020-12" db="EMBL/GenBank/DDBJ databases">
        <title>FDA dAtabase for Regulatory Grade micrObial Sequences (FDA-ARGOS): Supporting development and validation of Infectious Disease Dx tests.</title>
        <authorList>
            <person name="Sproer C."/>
            <person name="Gronow S."/>
            <person name="Severitt S."/>
            <person name="Schroder I."/>
            <person name="Tallon L."/>
            <person name="Sadzewicz L."/>
            <person name="Zhao X."/>
            <person name="Boylan J."/>
            <person name="Ott S."/>
            <person name="Bowen H."/>
            <person name="Vavikolanu K."/>
            <person name="Mehta A."/>
            <person name="Aluvathingal J."/>
            <person name="Nadendla S."/>
            <person name="Lowell S."/>
            <person name="Myers T."/>
            <person name="Yan Y."/>
            <person name="Sichtig H."/>
        </authorList>
    </citation>
    <scope>NUCLEOTIDE SEQUENCE [LARGE SCALE GENOMIC DNA]</scope>
    <source>
        <strain evidence="10 13">FDAARGOS_938</strain>
        <strain evidence="11 14">FDAARGOS_991</strain>
    </source>
</reference>
<evidence type="ECO:0000313" key="9">
    <source>
        <dbReference type="EMBL" id="MEO3717864.1"/>
    </source>
</evidence>
<evidence type="ECO:0000256" key="7">
    <source>
        <dbReference type="HAMAP-Rule" id="MF_02106"/>
    </source>
</evidence>
<dbReference type="RefSeq" id="WP_005510795.1">
    <property type="nucleotide sequence ID" value="NZ_CP046975.1"/>
</dbReference>
<comment type="similarity">
    <text evidence="2 7">Belongs to the prokaryotic ubiquitin-like protein family.</text>
</comment>
<keyword evidence="5 7" id="KW-0833">Ubl conjugation pathway</keyword>
<accession>A0A1V2C8H7</accession>
<feature type="region of interest" description="ARC ATPase binding" evidence="7">
    <location>
        <begin position="21"/>
        <end position="58"/>
    </location>
</feature>
<sequence length="64" mass="6529">MAGNTQVFGGGSGGGDEEEFGEVAGGGQAQEHVAAADDLLDEIDGLLENNAEEFVRSYVQKGGQ</sequence>
<dbReference type="EMBL" id="JASOOY020000032">
    <property type="protein sequence ID" value="MEO3717864.1"/>
    <property type="molecule type" value="Genomic_DNA"/>
</dbReference>
<dbReference type="InterPro" id="IPR008515">
    <property type="entry name" value="Ubiquitin-like_Pup"/>
</dbReference>
<dbReference type="Proteomes" id="UP000594774">
    <property type="component" value="Chromosome"/>
</dbReference>
<reference evidence="9" key="4">
    <citation type="submission" date="2024-05" db="EMBL/GenBank/DDBJ databases">
        <authorList>
            <person name="Wolfe A."/>
        </authorList>
    </citation>
    <scope>NUCLEOTIDE SEQUENCE</scope>
    <source>
        <strain evidence="9">UMB1064</strain>
    </source>
</reference>
<evidence type="ECO:0000313" key="14">
    <source>
        <dbReference type="Proteomes" id="UP000595198"/>
    </source>
</evidence>
<evidence type="ECO:0000256" key="4">
    <source>
        <dbReference type="ARBA" id="ARBA00022499"/>
    </source>
</evidence>
<evidence type="ECO:0000313" key="12">
    <source>
        <dbReference type="EMBL" id="WET43349.1"/>
    </source>
</evidence>
<dbReference type="EMBL" id="CP120206">
    <property type="protein sequence ID" value="WET43349.1"/>
    <property type="molecule type" value="Genomic_DNA"/>
</dbReference>
<dbReference type="Proteomes" id="UP001220238">
    <property type="component" value="Chromosome"/>
</dbReference>
<dbReference type="EMBL" id="CP066023">
    <property type="protein sequence ID" value="QQB82305.1"/>
    <property type="molecule type" value="Genomic_DNA"/>
</dbReference>
<evidence type="ECO:0000256" key="3">
    <source>
        <dbReference type="ARBA" id="ARBA00016748"/>
    </source>
</evidence>
<feature type="cross-link" description="Isoglutamyl lysine isopeptide (Gln-Lys) (interchain with K-? in acceptor proteins)" evidence="7">
    <location>
        <position position="64"/>
    </location>
</feature>
<evidence type="ECO:0000313" key="13">
    <source>
        <dbReference type="Proteomes" id="UP000594774"/>
    </source>
</evidence>
<dbReference type="Pfam" id="PF05639">
    <property type="entry name" value="Pup"/>
    <property type="match status" value="1"/>
</dbReference>